<accession>A0ABS1KY14</accession>
<organism evidence="2 3">
    <name type="scientific">Chryseolinea lacunae</name>
    <dbReference type="NCBI Taxonomy" id="2801331"/>
    <lineage>
        <taxon>Bacteria</taxon>
        <taxon>Pseudomonadati</taxon>
        <taxon>Bacteroidota</taxon>
        <taxon>Cytophagia</taxon>
        <taxon>Cytophagales</taxon>
        <taxon>Fulvivirgaceae</taxon>
        <taxon>Chryseolinea</taxon>
    </lineage>
</organism>
<dbReference type="Pfam" id="PF18962">
    <property type="entry name" value="Por_Secre_tail"/>
    <property type="match status" value="1"/>
</dbReference>
<name>A0ABS1KY14_9BACT</name>
<dbReference type="EMBL" id="JAERRB010000009">
    <property type="protein sequence ID" value="MBL0744132.1"/>
    <property type="molecule type" value="Genomic_DNA"/>
</dbReference>
<dbReference type="InterPro" id="IPR026444">
    <property type="entry name" value="Secre_tail"/>
</dbReference>
<feature type="domain" description="Secretion system C-terminal sorting" evidence="1">
    <location>
        <begin position="12"/>
        <end position="88"/>
    </location>
</feature>
<proteinExistence type="predicted"/>
<reference evidence="2 3" key="1">
    <citation type="submission" date="2021-01" db="EMBL/GenBank/DDBJ databases">
        <title>Chryseolinea sp. Jin1 Genome sequencing and assembly.</title>
        <authorList>
            <person name="Kim I."/>
        </authorList>
    </citation>
    <scope>NUCLEOTIDE SEQUENCE [LARGE SCALE GENOMIC DNA]</scope>
    <source>
        <strain evidence="2 3">Jin1</strain>
    </source>
</reference>
<protein>
    <submittedName>
        <fullName evidence="2">T9SS type A sorting domain-containing protein</fullName>
    </submittedName>
</protein>
<dbReference type="Proteomes" id="UP000613030">
    <property type="component" value="Unassembled WGS sequence"/>
</dbReference>
<comment type="caution">
    <text evidence="2">The sequence shown here is derived from an EMBL/GenBank/DDBJ whole genome shotgun (WGS) entry which is preliminary data.</text>
</comment>
<dbReference type="NCBIfam" id="TIGR04183">
    <property type="entry name" value="Por_Secre_tail"/>
    <property type="match status" value="1"/>
</dbReference>
<evidence type="ECO:0000313" key="2">
    <source>
        <dbReference type="EMBL" id="MBL0744132.1"/>
    </source>
</evidence>
<sequence>MHSEDDTSLSAYPNPVARQLFVHVRAGNYPEVRLSLMNASGRVVKSQTYLGLQEGANTLTLDVDDLTNGVYWLRVERGSRKQARSIVVLK</sequence>
<evidence type="ECO:0000313" key="3">
    <source>
        <dbReference type="Proteomes" id="UP000613030"/>
    </source>
</evidence>
<keyword evidence="3" id="KW-1185">Reference proteome</keyword>
<evidence type="ECO:0000259" key="1">
    <source>
        <dbReference type="Pfam" id="PF18962"/>
    </source>
</evidence>
<gene>
    <name evidence="2" type="ORF">JI741_23070</name>
</gene>